<sequence>MPNKFIPLKEYFFKSGKFIPIAKENLPNKIIEGKILKVLNAHCDCVIMN</sequence>
<name>A0A382HPN5_9ZZZZ</name>
<dbReference type="AlphaFoldDB" id="A0A382HPN5"/>
<protein>
    <submittedName>
        <fullName evidence="1">Uncharacterized protein</fullName>
    </submittedName>
</protein>
<accession>A0A382HPN5</accession>
<reference evidence="1" key="1">
    <citation type="submission" date="2018-05" db="EMBL/GenBank/DDBJ databases">
        <authorList>
            <person name="Lanie J.A."/>
            <person name="Ng W.-L."/>
            <person name="Kazmierczak K.M."/>
            <person name="Andrzejewski T.M."/>
            <person name="Davidsen T.M."/>
            <person name="Wayne K.J."/>
            <person name="Tettelin H."/>
            <person name="Glass J.I."/>
            <person name="Rusch D."/>
            <person name="Podicherti R."/>
            <person name="Tsui H.-C.T."/>
            <person name="Winkler M.E."/>
        </authorList>
    </citation>
    <scope>NUCLEOTIDE SEQUENCE</scope>
</reference>
<evidence type="ECO:0000313" key="1">
    <source>
        <dbReference type="EMBL" id="SVB88613.1"/>
    </source>
</evidence>
<gene>
    <name evidence="1" type="ORF">METZ01_LOCUS241467</name>
</gene>
<proteinExistence type="predicted"/>
<dbReference type="EMBL" id="UINC01062215">
    <property type="protein sequence ID" value="SVB88613.1"/>
    <property type="molecule type" value="Genomic_DNA"/>
</dbReference>
<organism evidence="1">
    <name type="scientific">marine metagenome</name>
    <dbReference type="NCBI Taxonomy" id="408172"/>
    <lineage>
        <taxon>unclassified sequences</taxon>
        <taxon>metagenomes</taxon>
        <taxon>ecological metagenomes</taxon>
    </lineage>
</organism>